<name>A0ABV7WHE7_9MICO</name>
<keyword evidence="1" id="KW-0472">Membrane</keyword>
<feature type="transmembrane region" description="Helical" evidence="1">
    <location>
        <begin position="247"/>
        <end position="269"/>
    </location>
</feature>
<feature type="transmembrane region" description="Helical" evidence="1">
    <location>
        <begin position="316"/>
        <end position="335"/>
    </location>
</feature>
<sequence>MSAAPTREDAVARWASPLLGGPAGRRRAEPGHPWWSPARVLVLLAGLTTALAVVRAQHCRAVGWTSPGQFVHTCYSDVAVLHGTLGGTPRALLGLDPATPDGLGQPALTTYLGALLAALVAPAEALARRVAPAAEGVSAGTRVYFDLYAVLACLALVAAVLAVVRLSGRRPWDATLLALSPVVVLSGLVSFDLLGVALGVVGVAAWARGHPLLAGVVLGLAVSARLHVVLVLLALVLLAVRAGAVRHVALVCSSAAFTWAAVNLPLAVLSPQAWTAPARGWWGAEPGYGSLLLLPRLAVDEQVAGVRALTATQASVVSAVLTGAVLLAVAVWVLACPRAPRLPLVVLVLLVGTLLVAKTVPVQASLWLLPWAALAVPVWRDHLWWWAAEALYVVAVWEYLVGLSTTDRALPPGFYAVLLVARLAALAWLGWRAWRTGWHPTEDPVRRDADGEDPAAGPLRAQDDRFVVELA</sequence>
<accession>A0ABV7WHE7</accession>
<dbReference type="Proteomes" id="UP001595685">
    <property type="component" value="Unassembled WGS sequence"/>
</dbReference>
<organism evidence="2 3">
    <name type="scientific">Aquipuribacter hungaricus</name>
    <dbReference type="NCBI Taxonomy" id="545624"/>
    <lineage>
        <taxon>Bacteria</taxon>
        <taxon>Bacillati</taxon>
        <taxon>Actinomycetota</taxon>
        <taxon>Actinomycetes</taxon>
        <taxon>Micrococcales</taxon>
        <taxon>Intrasporangiaceae</taxon>
        <taxon>Aquipuribacter</taxon>
    </lineage>
</organism>
<gene>
    <name evidence="2" type="ORF">ACFOLH_12250</name>
</gene>
<feature type="transmembrane region" description="Helical" evidence="1">
    <location>
        <begin position="212"/>
        <end position="240"/>
    </location>
</feature>
<evidence type="ECO:0000256" key="1">
    <source>
        <dbReference type="SAM" id="Phobius"/>
    </source>
</evidence>
<evidence type="ECO:0000313" key="2">
    <source>
        <dbReference type="EMBL" id="MFC3689115.1"/>
    </source>
</evidence>
<feature type="transmembrane region" description="Helical" evidence="1">
    <location>
        <begin position="413"/>
        <end position="431"/>
    </location>
</feature>
<keyword evidence="3" id="KW-1185">Reference proteome</keyword>
<dbReference type="RefSeq" id="WP_340293154.1">
    <property type="nucleotide sequence ID" value="NZ_JBBEOI010000097.1"/>
</dbReference>
<reference evidence="3" key="1">
    <citation type="journal article" date="2019" name="Int. J. Syst. Evol. Microbiol.">
        <title>The Global Catalogue of Microorganisms (GCM) 10K type strain sequencing project: providing services to taxonomists for standard genome sequencing and annotation.</title>
        <authorList>
            <consortium name="The Broad Institute Genomics Platform"/>
            <consortium name="The Broad Institute Genome Sequencing Center for Infectious Disease"/>
            <person name="Wu L."/>
            <person name="Ma J."/>
        </authorList>
    </citation>
    <scope>NUCLEOTIDE SEQUENCE [LARGE SCALE GENOMIC DNA]</scope>
    <source>
        <strain evidence="3">NCAIM B.02333</strain>
    </source>
</reference>
<keyword evidence="1" id="KW-1133">Transmembrane helix</keyword>
<evidence type="ECO:0000313" key="3">
    <source>
        <dbReference type="Proteomes" id="UP001595685"/>
    </source>
</evidence>
<comment type="caution">
    <text evidence="2">The sequence shown here is derived from an EMBL/GenBank/DDBJ whole genome shotgun (WGS) entry which is preliminary data.</text>
</comment>
<evidence type="ECO:0008006" key="4">
    <source>
        <dbReference type="Google" id="ProtNLM"/>
    </source>
</evidence>
<protein>
    <recommendedName>
        <fullName evidence="4">DUF2029 domain-containing protein</fullName>
    </recommendedName>
</protein>
<feature type="transmembrane region" description="Helical" evidence="1">
    <location>
        <begin position="342"/>
        <end position="363"/>
    </location>
</feature>
<feature type="transmembrane region" description="Helical" evidence="1">
    <location>
        <begin position="108"/>
        <end position="127"/>
    </location>
</feature>
<dbReference type="EMBL" id="JBHRWW010000007">
    <property type="protein sequence ID" value="MFC3689115.1"/>
    <property type="molecule type" value="Genomic_DNA"/>
</dbReference>
<feature type="transmembrane region" description="Helical" evidence="1">
    <location>
        <begin position="383"/>
        <end position="401"/>
    </location>
</feature>
<feature type="transmembrane region" description="Helical" evidence="1">
    <location>
        <begin position="176"/>
        <end position="206"/>
    </location>
</feature>
<proteinExistence type="predicted"/>
<keyword evidence="1" id="KW-0812">Transmembrane</keyword>
<feature type="transmembrane region" description="Helical" evidence="1">
    <location>
        <begin position="147"/>
        <end position="164"/>
    </location>
</feature>